<proteinExistence type="predicted"/>
<name>X0H0Q2_FUSOX</name>
<reference evidence="1" key="2">
    <citation type="submission" date="2014-03" db="EMBL/GenBank/DDBJ databases">
        <title>The Genome Annotation of Fusarium oxysporum PHW808.</title>
        <authorList>
            <consortium name="The Broad Institute Genomics Platform"/>
            <person name="Ma L.-J."/>
            <person name="Corby-Kistler H."/>
            <person name="Broz K."/>
            <person name="Gale L.R."/>
            <person name="Jonkers W."/>
            <person name="O'Donnell K."/>
            <person name="Ploetz R."/>
            <person name="Steinberg C."/>
            <person name="Schwartz D.C."/>
            <person name="VanEtten H."/>
            <person name="Zhou S."/>
            <person name="Young S.K."/>
            <person name="Zeng Q."/>
            <person name="Gargeya S."/>
            <person name="Fitzgerald M."/>
            <person name="Abouelleil A."/>
            <person name="Alvarado L."/>
            <person name="Chapman S.B."/>
            <person name="Gainer-Dewar J."/>
            <person name="Goldberg J."/>
            <person name="Griggs A."/>
            <person name="Gujja S."/>
            <person name="Hansen M."/>
            <person name="Howarth C."/>
            <person name="Imamovic A."/>
            <person name="Ireland A."/>
            <person name="Larimer J."/>
            <person name="McCowan C."/>
            <person name="Murphy C."/>
            <person name="Pearson M."/>
            <person name="Poon T.W."/>
            <person name="Priest M."/>
            <person name="Roberts A."/>
            <person name="Saif S."/>
            <person name="Shea T."/>
            <person name="Sykes S."/>
            <person name="Wortman J."/>
            <person name="Nusbaum C."/>
            <person name="Birren B."/>
        </authorList>
    </citation>
    <scope>NUCLEOTIDE SEQUENCE</scope>
    <source>
        <strain evidence="1">54008</strain>
    </source>
</reference>
<dbReference type="HOGENOM" id="CLU_3359768_0_0_1"/>
<dbReference type="AlphaFoldDB" id="X0H0Q2"/>
<dbReference type="Proteomes" id="UP000030676">
    <property type="component" value="Unassembled WGS sequence"/>
</dbReference>
<sequence length="36" mass="3594">MMLAGYKNAATAHTAKLLSFGLAGSSQTSNPPNATA</sequence>
<protein>
    <submittedName>
        <fullName evidence="1">Uncharacterized protein</fullName>
    </submittedName>
</protein>
<organism evidence="1">
    <name type="scientific">Fusarium oxysporum f. sp. conglutinans race 2 54008</name>
    <dbReference type="NCBI Taxonomy" id="1089457"/>
    <lineage>
        <taxon>Eukaryota</taxon>
        <taxon>Fungi</taxon>
        <taxon>Dikarya</taxon>
        <taxon>Ascomycota</taxon>
        <taxon>Pezizomycotina</taxon>
        <taxon>Sordariomycetes</taxon>
        <taxon>Hypocreomycetidae</taxon>
        <taxon>Hypocreales</taxon>
        <taxon>Nectriaceae</taxon>
        <taxon>Fusarium</taxon>
        <taxon>Fusarium oxysporum species complex</taxon>
    </lineage>
</organism>
<gene>
    <name evidence="1" type="ORF">FOPG_18100</name>
</gene>
<accession>X0H0Q2</accession>
<reference evidence="1" key="1">
    <citation type="submission" date="2011-11" db="EMBL/GenBank/DDBJ databases">
        <title>The Genome Sequence of Fusarium oxysporum PHW808.</title>
        <authorList>
            <consortium name="The Broad Institute Genome Sequencing Platform"/>
            <person name="Ma L.-J."/>
            <person name="Gale L.R."/>
            <person name="Schwartz D.C."/>
            <person name="Zhou S."/>
            <person name="Corby-Kistler H."/>
            <person name="Young S.K."/>
            <person name="Zeng Q."/>
            <person name="Gargeya S."/>
            <person name="Fitzgerald M."/>
            <person name="Haas B."/>
            <person name="Abouelleil A."/>
            <person name="Alvarado L."/>
            <person name="Arachchi H.M."/>
            <person name="Berlin A."/>
            <person name="Brown A."/>
            <person name="Chapman S.B."/>
            <person name="Chen Z."/>
            <person name="Dunbar C."/>
            <person name="Freedman E."/>
            <person name="Gearin G."/>
            <person name="Goldberg J."/>
            <person name="Griggs A."/>
            <person name="Gujja S."/>
            <person name="Heiman D."/>
            <person name="Howarth C."/>
            <person name="Larson L."/>
            <person name="Lui A."/>
            <person name="MacDonald P.J.P."/>
            <person name="Montmayeur A."/>
            <person name="Murphy C."/>
            <person name="Neiman D."/>
            <person name="Pearson M."/>
            <person name="Priest M."/>
            <person name="Roberts A."/>
            <person name="Saif S."/>
            <person name="Shea T."/>
            <person name="Shenoy N."/>
            <person name="Sisk P."/>
            <person name="Stolte C."/>
            <person name="Sykes S."/>
            <person name="Wortman J."/>
            <person name="Nusbaum C."/>
            <person name="Birren B."/>
        </authorList>
    </citation>
    <scope>NUCLEOTIDE SEQUENCE [LARGE SCALE GENOMIC DNA]</scope>
    <source>
        <strain evidence="1">54008</strain>
    </source>
</reference>
<dbReference type="EMBL" id="KK033574">
    <property type="protein sequence ID" value="EXL65676.1"/>
    <property type="molecule type" value="Genomic_DNA"/>
</dbReference>
<evidence type="ECO:0000313" key="1">
    <source>
        <dbReference type="EMBL" id="EXL65676.1"/>
    </source>
</evidence>